<dbReference type="PANTHER" id="PTHR12730:SF0">
    <property type="entry name" value="PROTEIN SDA1 HOMOLOG"/>
    <property type="match status" value="1"/>
</dbReference>
<accession>B0EBK2</accession>
<dbReference type="GeneID" id="5880658"/>
<dbReference type="AlphaFoldDB" id="B0EBK2"/>
<keyword evidence="1" id="KW-0653">Protein transport</keyword>
<feature type="region of interest" description="Disordered" evidence="3">
    <location>
        <begin position="484"/>
        <end position="634"/>
    </location>
</feature>
<dbReference type="InterPro" id="IPR027312">
    <property type="entry name" value="Sda1"/>
</dbReference>
<feature type="compositionally biased region" description="Low complexity" evidence="3">
    <location>
        <begin position="548"/>
        <end position="558"/>
    </location>
</feature>
<dbReference type="OMA" id="AMYKTYK"/>
<protein>
    <recommendedName>
        <fullName evidence="1">Protein SDA1</fullName>
    </recommendedName>
</protein>
<dbReference type="VEuPathDB" id="AmoebaDB:EDI_025800"/>
<evidence type="ECO:0000259" key="4">
    <source>
        <dbReference type="Pfam" id="PF08158"/>
    </source>
</evidence>
<dbReference type="InterPro" id="IPR012977">
    <property type="entry name" value="SDA1_N"/>
</dbReference>
<keyword evidence="1" id="KW-0813">Transport</keyword>
<dbReference type="OrthoDB" id="2196187at2759"/>
<dbReference type="Proteomes" id="UP000008076">
    <property type="component" value="Unassembled WGS sequence"/>
</dbReference>
<evidence type="ECO:0000256" key="3">
    <source>
        <dbReference type="SAM" id="MobiDB-lite"/>
    </source>
</evidence>
<reference evidence="6" key="1">
    <citation type="submission" date="2007-12" db="EMBL/GenBank/DDBJ databases">
        <title>Annotation of Entamoeba dispar SAW760.</title>
        <authorList>
            <person name="Lorenzi H."/>
            <person name="Inman J."/>
            <person name="Schobel S."/>
            <person name="Amedeo P."/>
            <person name="Caler E."/>
        </authorList>
    </citation>
    <scope>NUCLEOTIDE SEQUENCE [LARGE SCALE GENOMIC DNA]</scope>
    <source>
        <strain evidence="6">ATCC PRA-260 / SAW760</strain>
    </source>
</reference>
<evidence type="ECO:0000313" key="6">
    <source>
        <dbReference type="Proteomes" id="UP000008076"/>
    </source>
</evidence>
<dbReference type="Pfam" id="PF08158">
    <property type="entry name" value="SDA1_HEAT"/>
    <property type="match status" value="1"/>
</dbReference>
<dbReference type="InterPro" id="IPR016024">
    <property type="entry name" value="ARM-type_fold"/>
</dbReference>
<keyword evidence="1" id="KW-0690">Ribosome biogenesis</keyword>
<dbReference type="GO" id="GO:0005730">
    <property type="term" value="C:nucleolus"/>
    <property type="evidence" value="ECO:0007669"/>
    <property type="project" value="UniProtKB-SubCell"/>
</dbReference>
<dbReference type="RefSeq" id="XP_001735697.1">
    <property type="nucleotide sequence ID" value="XM_001735645.1"/>
</dbReference>
<feature type="compositionally biased region" description="Acidic residues" evidence="3">
    <location>
        <begin position="561"/>
        <end position="591"/>
    </location>
</feature>
<dbReference type="EMBL" id="DS548604">
    <property type="protein sequence ID" value="EDR28109.1"/>
    <property type="molecule type" value="Genomic_DNA"/>
</dbReference>
<keyword evidence="1" id="KW-0539">Nucleus</keyword>
<dbReference type="PANTHER" id="PTHR12730">
    <property type="entry name" value="HSDA/SDA1-RELATED"/>
    <property type="match status" value="1"/>
</dbReference>
<comment type="subcellular location">
    <subcellularLocation>
        <location evidence="1">Nucleus</location>
        <location evidence="1">Nucleolus</location>
    </subcellularLocation>
</comment>
<dbReference type="GO" id="GO:0000055">
    <property type="term" value="P:ribosomal large subunit export from nucleus"/>
    <property type="evidence" value="ECO:0007669"/>
    <property type="project" value="UniProtKB-UniRule"/>
</dbReference>
<feature type="compositionally biased region" description="Polar residues" evidence="3">
    <location>
        <begin position="726"/>
        <end position="736"/>
    </location>
</feature>
<feature type="compositionally biased region" description="Basic and acidic residues" evidence="3">
    <location>
        <begin position="604"/>
        <end position="616"/>
    </location>
</feature>
<evidence type="ECO:0000256" key="1">
    <source>
        <dbReference type="RuleBase" id="RU365057"/>
    </source>
</evidence>
<organism evidence="6">
    <name type="scientific">Entamoeba dispar (strain ATCC PRA-260 / SAW760)</name>
    <dbReference type="NCBI Taxonomy" id="370354"/>
    <lineage>
        <taxon>Eukaryota</taxon>
        <taxon>Amoebozoa</taxon>
        <taxon>Evosea</taxon>
        <taxon>Archamoebae</taxon>
        <taxon>Mastigamoebida</taxon>
        <taxon>Entamoebidae</taxon>
        <taxon>Entamoeba</taxon>
    </lineage>
</organism>
<keyword evidence="2" id="KW-0175">Coiled coil</keyword>
<gene>
    <name evidence="5" type="ORF">EDI_025800</name>
</gene>
<comment type="similarity">
    <text evidence="1">Belongs to the SDA1 family.</text>
</comment>
<feature type="region of interest" description="Disordered" evidence="3">
    <location>
        <begin position="448"/>
        <end position="469"/>
    </location>
</feature>
<keyword evidence="6" id="KW-1185">Reference proteome</keyword>
<dbReference type="SUPFAM" id="SSF48371">
    <property type="entry name" value="ARM repeat"/>
    <property type="match status" value="1"/>
</dbReference>
<feature type="region of interest" description="Disordered" evidence="3">
    <location>
        <begin position="690"/>
        <end position="736"/>
    </location>
</feature>
<feature type="compositionally biased region" description="Acidic residues" evidence="3">
    <location>
        <begin position="488"/>
        <end position="500"/>
    </location>
</feature>
<feature type="compositionally biased region" description="Basic and acidic residues" evidence="3">
    <location>
        <begin position="504"/>
        <end position="519"/>
    </location>
</feature>
<dbReference type="KEGG" id="edi:EDI_025800"/>
<dbReference type="eggNOG" id="KOG2229">
    <property type="taxonomic scope" value="Eukaryota"/>
</dbReference>
<feature type="coiled-coil region" evidence="2">
    <location>
        <begin position="229"/>
        <end position="256"/>
    </location>
</feature>
<feature type="domain" description="SDA1 N-terminal" evidence="4">
    <location>
        <begin position="60"/>
        <end position="424"/>
    </location>
</feature>
<name>B0EBK2_ENTDS</name>
<feature type="compositionally biased region" description="Acidic residues" evidence="3">
    <location>
        <begin position="535"/>
        <end position="545"/>
    </location>
</feature>
<dbReference type="GO" id="GO:0015031">
    <property type="term" value="P:protein transport"/>
    <property type="evidence" value="ECO:0007669"/>
    <property type="project" value="UniProtKB-KW"/>
</dbReference>
<feature type="compositionally biased region" description="Basic and acidic residues" evidence="3">
    <location>
        <begin position="448"/>
        <end position="460"/>
    </location>
</feature>
<sequence length="736" mass="84725">MTDYTLIQHKMKMDPPAYEDDFKRYYSHFKSSVTTMLAQAELGMSVPDTALDETLRLVVFLNNISAEYKKYLENFPRELIEMIKKCKLNSQSKVTITKALIGLRSKGFMSLEEILPTLLEMLCIKDKNVTAIVYRFIINDIKHTSQQKGGAKSKQSTMRLLEQIIDSNTNIKVVKKVVEILGELFTRKILKEPRVINILANAIFHNDAKVKVKAMEFFLRLDEKQAAMDDETKEELKQAEEELRLLKKKMGIKKRTGKLRAMKKEAEDTVDKLRKTEVIAHQANWAAIDNIYDPIAFCDKLFRDIKGSRNRFAVRLMELDLLSRVIARREVICLPFYSFIVRYLYVRHENITQLLAYTAQAIHPLVPPDAVEPIVRTILNNFVSDRSRVEAQALGLNTVRTICERCPLVMNQSMLKDLTMYKKSHNKAVVSAARSLISLYRGINPELLSKKDRGRPDQQHKTILQYGEQKVYDGPIGAELLEKKESSDADMSEEEDDNSGQEEINNKKEDTNKEENDMNKEEEEGASDSGVDECSSNEEMGDDLELGSSWEECSGSSSSDEREEDMSEEEDSKAEDFNEDDEDEMSEEEDNIPQYDGGLLTQEQLEKIRRKQREDEGISSSEEEEMERDTTYVLPESLEASVKKKLSRDERIKILKESRAENDKFHRNRTGRTSKVLARNKPFLMKSFSKKQMKKEEDRITGGKKRVPRKQFSGKIRKRFGKSGLKQKSNGGSRKK</sequence>
<evidence type="ECO:0000256" key="2">
    <source>
        <dbReference type="SAM" id="Coils"/>
    </source>
</evidence>
<proteinExistence type="inferred from homology"/>
<evidence type="ECO:0000313" key="5">
    <source>
        <dbReference type="EMBL" id="EDR28109.1"/>
    </source>
</evidence>
<comment type="function">
    <text evidence="1">Required for 60S pre-ribosomal subunits export to the cytoplasm.</text>
</comment>
<dbReference type="GO" id="GO:0042273">
    <property type="term" value="P:ribosomal large subunit biogenesis"/>
    <property type="evidence" value="ECO:0007669"/>
    <property type="project" value="UniProtKB-UniRule"/>
</dbReference>